<dbReference type="PANTHER" id="PTHR35523">
    <property type="entry name" value="CELL WALL PROTEIN SED1"/>
    <property type="match status" value="1"/>
</dbReference>
<dbReference type="GO" id="GO:0031505">
    <property type="term" value="P:fungal-type cell wall organization"/>
    <property type="evidence" value="ECO:0007669"/>
    <property type="project" value="InterPro"/>
</dbReference>
<feature type="signal peptide" evidence="1">
    <location>
        <begin position="1"/>
        <end position="18"/>
    </location>
</feature>
<evidence type="ECO:0000313" key="3">
    <source>
        <dbReference type="Proteomes" id="UP001175261"/>
    </source>
</evidence>
<proteinExistence type="predicted"/>
<comment type="caution">
    <text evidence="2">The sequence shown here is derived from an EMBL/GenBank/DDBJ whole genome shotgun (WGS) entry which is preliminary data.</text>
</comment>
<reference evidence="2" key="1">
    <citation type="submission" date="2022-10" db="EMBL/GenBank/DDBJ databases">
        <title>Determination and structural analysis of whole genome sequence of Sarocladium strictum F4-1.</title>
        <authorList>
            <person name="Hu L."/>
            <person name="Jiang Y."/>
        </authorList>
    </citation>
    <scope>NUCLEOTIDE SEQUENCE</scope>
    <source>
        <strain evidence="2">F4-1</strain>
    </source>
</reference>
<gene>
    <name evidence="2" type="ORF">NLU13_5046</name>
</gene>
<evidence type="ECO:0000313" key="2">
    <source>
        <dbReference type="EMBL" id="KAK0388803.1"/>
    </source>
</evidence>
<protein>
    <submittedName>
        <fullName evidence="2">Uncharacterized protein</fullName>
    </submittedName>
</protein>
<sequence>MAARFLSVGAIMAAVASAAPAPTGGASCLSFCNSALDACNAAATVMGNPNHPLCASWYSQCLGYNPFAGTYVTPTACAAASAAPPVPTSTGAPDACASACIATFNSCSASQGQCGYEFSRCLGESPFYSGAYVAPAACSSYKETAAVTGAATVTTVVTGYTTYCPGPTSIVHNNKTIIVSTATTLTVTDCPCTITTNAPPAPQPTDCLSKCNAAHVACQNAPGANMATCAAQYAGCLGYNPWGSGSYVAPTACAAPTSAAPVNPTQAPAPPAPQPTDCLSKCNAAHVACQNAPGANMATCAAQYAGCLGYNPWGSGSYVAPTACAAPTTTGPVTVPTGAAGRVVIPGALAALGALALL</sequence>
<name>A0AA39L9A0_SARSR</name>
<dbReference type="GO" id="GO:0009277">
    <property type="term" value="C:fungal-type cell wall"/>
    <property type="evidence" value="ECO:0007669"/>
    <property type="project" value="TreeGrafter"/>
</dbReference>
<feature type="chain" id="PRO_5041370201" evidence="1">
    <location>
        <begin position="19"/>
        <end position="358"/>
    </location>
</feature>
<keyword evidence="3" id="KW-1185">Reference proteome</keyword>
<dbReference type="EMBL" id="JAPDFR010000003">
    <property type="protein sequence ID" value="KAK0388803.1"/>
    <property type="molecule type" value="Genomic_DNA"/>
</dbReference>
<keyword evidence="1" id="KW-0732">Signal</keyword>
<dbReference type="InterPro" id="IPR038843">
    <property type="entry name" value="Sed1/Spi1"/>
</dbReference>
<dbReference type="Proteomes" id="UP001175261">
    <property type="component" value="Unassembled WGS sequence"/>
</dbReference>
<accession>A0AA39L9A0</accession>
<dbReference type="GO" id="GO:0005199">
    <property type="term" value="F:structural constituent of cell wall"/>
    <property type="evidence" value="ECO:0007669"/>
    <property type="project" value="InterPro"/>
</dbReference>
<dbReference type="AlphaFoldDB" id="A0AA39L9A0"/>
<organism evidence="2 3">
    <name type="scientific">Sarocladium strictum</name>
    <name type="common">Black bundle disease fungus</name>
    <name type="synonym">Acremonium strictum</name>
    <dbReference type="NCBI Taxonomy" id="5046"/>
    <lineage>
        <taxon>Eukaryota</taxon>
        <taxon>Fungi</taxon>
        <taxon>Dikarya</taxon>
        <taxon>Ascomycota</taxon>
        <taxon>Pezizomycotina</taxon>
        <taxon>Sordariomycetes</taxon>
        <taxon>Hypocreomycetidae</taxon>
        <taxon>Hypocreales</taxon>
        <taxon>Sarocladiaceae</taxon>
        <taxon>Sarocladium</taxon>
    </lineage>
</organism>
<dbReference type="PANTHER" id="PTHR35523:SF1">
    <property type="entry name" value="CELL WALL PROTEIN SED1"/>
    <property type="match status" value="1"/>
</dbReference>
<dbReference type="PROSITE" id="PS51257">
    <property type="entry name" value="PROKAR_LIPOPROTEIN"/>
    <property type="match status" value="1"/>
</dbReference>
<evidence type="ECO:0000256" key="1">
    <source>
        <dbReference type="SAM" id="SignalP"/>
    </source>
</evidence>